<dbReference type="PANTHER" id="PTHR46654:SF1">
    <property type="entry name" value="E3 UBIQUITIN-PROTEIN LIGASE HECTD3"/>
    <property type="match status" value="1"/>
</dbReference>
<dbReference type="SMART" id="SM00119">
    <property type="entry name" value="HECTc"/>
    <property type="match status" value="1"/>
</dbReference>
<organism evidence="5 6">
    <name type="scientific">Tritrichomonas musculus</name>
    <dbReference type="NCBI Taxonomy" id="1915356"/>
    <lineage>
        <taxon>Eukaryota</taxon>
        <taxon>Metamonada</taxon>
        <taxon>Parabasalia</taxon>
        <taxon>Tritrichomonadida</taxon>
        <taxon>Tritrichomonadidae</taxon>
        <taxon>Tritrichomonas</taxon>
    </lineage>
</organism>
<reference evidence="5 6" key="1">
    <citation type="submission" date="2024-04" db="EMBL/GenBank/DDBJ databases">
        <title>Tritrichomonas musculus Genome.</title>
        <authorList>
            <person name="Alves-Ferreira E."/>
            <person name="Grigg M."/>
            <person name="Lorenzi H."/>
            <person name="Galac M."/>
        </authorList>
    </citation>
    <scope>NUCLEOTIDE SEQUENCE [LARGE SCALE GENOMIC DNA]</scope>
    <source>
        <strain evidence="5 6">EAF2021</strain>
    </source>
</reference>
<keyword evidence="1 2" id="KW-0833">Ubl conjugation pathway</keyword>
<accession>A0ABR2L7E0</accession>
<dbReference type="Pfam" id="PF00632">
    <property type="entry name" value="HECT"/>
    <property type="match status" value="1"/>
</dbReference>
<keyword evidence="6" id="KW-1185">Reference proteome</keyword>
<gene>
    <name evidence="5" type="ORF">M9Y10_001586</name>
</gene>
<feature type="region of interest" description="Disordered" evidence="3">
    <location>
        <begin position="397"/>
        <end position="420"/>
    </location>
</feature>
<sequence length="3472" mass="408138">MFYNQFSTNGVPVGTSPCDCFTNHDIFQAKIIGSDEMESQQSLFHDQFISQTLNQLAKKFNHIKTNMETENNSKKKIITAIQNSLFYIAKEKTLEVQISKFYQNLKLHKRDINNITSKYMTKIEGNIRKLPIKPIDFPHYISIQSNTNNNEDDKFKNDEKTLISILDQSEDKDLKFSQDDLFRFYDIISQYDKPFSFSPFLVEKSIRKLEIFLNTLRMSSNQEIESEDFTCYQITLLILMYISMLIHRLHDFMVILLEFIIIEQNKKNFKDDHFSFKNIVDKTLQKCSTSRTKILGNVSGDQILDFSLSYNAEKDYILTKDGIFKMEDDMTNHFSKLKPIEINQDKNTTIYEDLKQSNKDNAKISFSNGILYLFLSSENIIHRIYISEDEETIKKALQKQKKQYRSKEKPEKKENKSKKKLKYDKITHKKLKEKEKKEKRLKRKKERYEYEHHDINLKSIKIDLPDYPVISFGSYNNFIRIIQRKSYDDNKTTLIFTNIDLIPNCRTNFDIDEAFSYPKQDNAFKQTQIEIEIGAKNQKFKMIDTFFANDFMFVSFEDSSIEKFIIYKDGRMEKESLIECPFHIFPHSRLKVDDKMFLYKIESIQNEDEFGVSISKMFLPETKIWLSDENGLFLKYPYLFNLSNIVNSCSQFILNRDVTKLKNDHPQKYKHNQKKQQKPKEENNLFKLKVSPDEMSCLVQGLNTIYTKHERIIELIKKIKDDDLKQFFISLFIKLSGINLLYGINQALHDITKDSKMKEIFQSFKSFILDLNSLSQNSYSNTFDIMIRESMIFTMSLSGKYLFFPDSYEQLRDIMNQIFVSPHSQRMLKGFSSFMFSYPSSLYIIDDRIYEKLMQIKDEIDIFGLFNENIIFILLENKFASDLLKNNEFVQVIVPYVESLFKYIGYALSQDNIPVIIVEQLLSYIIGFSIKNPFLSLILEKEMIGVAGLLYKRISQIPGVIENDTKFLENFTDLQKIEIKKEVKTIESQHPYNLTPLPAASKCSTTKDKDISTKSTIKRGKRGRNKLKKEKKFIIEDLGIIDFGYNVSEVYVQFDNRTKLNDNDEILIYSKSDNKVKKFTTANDFLFNRLFHVTSNKARIAIRRKIQSPEEQQNEEKYWGCKLTFTGIINRDQFKWSPNNHLEFYIYFVICIVLNHFVAYNSTQVEEFESEFDKIFKEKIIQGIKIEEIEKYEEAAMNHENDQERIDKTPKRCISRGISRGIKNEGENDSSYINQFKKNFLTDLITTNENDSSPAKRFLDVLYVKTAKQNRIKLNQSSKVILENEHYLAACLFKHLNLLDECINFIRILNVTKRDQYTNLNVPNCFVSLWKTIYSLRKHLFFEYQKSKTSDSLKLDFEKYCLEIKNKCKLLLYSEPIIKNNNNEKIEFVSKSIYSFVTSKIQLSNISDLIDVRRKRLDVSKQSITLMLSFINQNLLFESTKPIFSYFYENQMHHCYNYRSYDLKPKPKVQFKGLSKRELKEYKKLFGLLAQSIIQNVFTQLSVPIISNTCFLGDLLFKYKNNDTDLDVSKTIIEVIENNKNNQSFFNDRISFLSVLILIGIAFKSQNKGLFDYIISLLFNDEIVLESKQLILIATPIFEHHISDDIAFSILEKKAESPVIIKYVFSLISSIFIKNESNLIDRKSFILKVFQGIGQSFIGKSCLFIDDSFQPFAHRQVAESMITFIRLLFNSKNETLLKIIHEILTKSFKNIVFDDTNQNLLHDYFLLIGLFASLGQTLSAIEPDRKLSQDYDIKKDWIIKGFNPSNRRVKTSENICENVYGFYSNVVSITNDQIDLNEIEVENILQLHDKIMKSKYFVHKQNYCDDISQKETTDNILISSFYSFLPMVMQNKNNAKLLFNDKNMKQTLSLFELSKQLIPSNENSIIMLSHYLEQAIFSPLYNTKESNELNFENSFRFLKMNYGQIIFGNKDVIQTDKNYPNLFLCNRLFDSKCETFYEVKIRKIGFNNIFIGFIDSEDFDYNSAFGFGCAGYTNVFCRKSPILASKLRRVGDEIMKNENENNFLIKENDVIGCYYTSDYVYLTINGNLTQYRNSHKSLKTYIPIIFVDNDELELEIVRNVTIVDHSNNEFDFLNVNNYQDEFFKEKDINSIKIECEKESYLIMQSIDEAGLFIGQNVYLDCYYTKYDKIHYHQALLPYRDNMAVIKDITPLEDSKFVLKLKVESYNSKTLSKEMVDVDSKYVRSDDINFFNLIENRTNTKFGFNSSYSLDYLPDKLKTSSNMNELKIYNKNKTIKDNAKSMAILMTRYLVFILVDYLRYDKSHLLQDKGIDTIEAKSIIQALACSLPTITIFHPKFDDPLNNEILTKYIIFPDEQDNNEKNKYKIPGFSLHFHLAFKSFLKKSESFMSPHFLPRLINSLYESSKEKETLTSIYSIYDSIPSSNKIESISPLPERLSIQQKIFDPNQKAIYDSFSYYYYQDLQNKLKNNIVGSIPILVDSIPDEFPCVKFNCMQLRASSDQVSYFTFNSISFMYNDCILGWDYDIEKIKQKKNDDLNKSRDCLNYKLRFGIFMLSTDLQENLLIGNLGFIQVVFIILQSFSDSKFLYEKHKDILNQDILRKISSISLKKSPLYYPFLKPIIVSLASKIGISRSLLDNQVIESLMQLSKTSKSLVKMNELPNFINETPLIIDLYSKLVKAIECKNDSLSSLFEKYYSINEEMFKLIETCENDPEYIEGHIEKHKERHFYYDDLMEFNNERKRKRKKNFRSFYLLYYYSLLLNNEANSIYPKFLFVHDLIRQYFGGFRTIITHDDLCDFHEEKEWKIIYKSEVICNEFNLECSCNLMNIYEPKDKESCSSFYYNSNFIHSIDFYIEEIIEKEYHIIIHQMKDDKRIEIPKNGERIEVSFPLEILVLNEGDKWMPYGNIFIIDFMPSKAQQFDYFVNHYDGFEDEFKKFISYSKYDDQLSTSALNEESNLFNDCKSYEIKKIPDKLQLNIDIPAKNERTLSLRSYIISSFNTLVEEVITNNSINSSTMNTSVYEQLALCIPLPPTWNNGSIYMHDILLPAYAMSTESKFLFINKILSCKQGHDFMHVGYSIDERHNFFVFNRFEQQKFFESIEKNEFENKYSPLIVQFMNQIECQFLPQLMSFGKIPFHVKLSGENAIDAGGPAREIFSSLITEMMNDRIGIFTFNPNRNHCIKDTNQEDLIPNKYLIRCSLIDKYMNDSLFMHLYSHRFIYAGALIAICIVSKLPQPMKLPSFVWEYLSYEKVSIESIYEVDHYFEELIKNAESIQNEINLNNPIDFESLFLHYFVIKDSFDKVVELVSSGSQKRVTKDNLNEFIELAKNYRMHEFDNELYELKKGFDMIMCHKDIINILHPHELKLLACGESNCSVEQMKKLTIVNAKQEEMKEMFWKVIESFTVEERMLFIKFSSGNLGLPAPGLRWEKDLIVNILNKESGRRLALAHTCFSSVDIPFFESEEELSKILKMSINFSGLITDSYENPEEVSDFL</sequence>
<protein>
    <recommendedName>
        <fullName evidence="4">HECT domain-containing protein</fullName>
    </recommendedName>
</protein>
<dbReference type="SUPFAM" id="SSF56204">
    <property type="entry name" value="Hect, E3 ligase catalytic domain"/>
    <property type="match status" value="1"/>
</dbReference>
<dbReference type="PROSITE" id="PS50237">
    <property type="entry name" value="HECT"/>
    <property type="match status" value="1"/>
</dbReference>
<name>A0ABR2L7E0_9EUKA</name>
<evidence type="ECO:0000256" key="2">
    <source>
        <dbReference type="PROSITE-ProRule" id="PRU00104"/>
    </source>
</evidence>
<dbReference type="InterPro" id="IPR042469">
    <property type="entry name" value="HECTD3"/>
</dbReference>
<dbReference type="Gene3D" id="3.30.2410.10">
    <property type="entry name" value="Hect, E3 ligase catalytic domain"/>
    <property type="match status" value="1"/>
</dbReference>
<feature type="active site" description="Glycyl thioester intermediate" evidence="2">
    <location>
        <position position="3429"/>
    </location>
</feature>
<dbReference type="InterPro" id="IPR035983">
    <property type="entry name" value="Hect_E3_ubiquitin_ligase"/>
</dbReference>
<dbReference type="InterPro" id="IPR000569">
    <property type="entry name" value="HECT_dom"/>
</dbReference>
<feature type="domain" description="HECT" evidence="4">
    <location>
        <begin position="3111"/>
        <end position="3465"/>
    </location>
</feature>
<evidence type="ECO:0000313" key="6">
    <source>
        <dbReference type="Proteomes" id="UP001470230"/>
    </source>
</evidence>
<feature type="compositionally biased region" description="Basic and acidic residues" evidence="3">
    <location>
        <begin position="405"/>
        <end position="414"/>
    </location>
</feature>
<evidence type="ECO:0000259" key="4">
    <source>
        <dbReference type="PROSITE" id="PS50237"/>
    </source>
</evidence>
<proteinExistence type="predicted"/>
<evidence type="ECO:0000256" key="3">
    <source>
        <dbReference type="SAM" id="MobiDB-lite"/>
    </source>
</evidence>
<dbReference type="EMBL" id="JAPFFF010000001">
    <property type="protein sequence ID" value="KAK8899275.1"/>
    <property type="molecule type" value="Genomic_DNA"/>
</dbReference>
<dbReference type="Gene3D" id="3.30.2160.10">
    <property type="entry name" value="Hect, E3 ligase catalytic domain"/>
    <property type="match status" value="1"/>
</dbReference>
<dbReference type="Gene3D" id="3.90.1750.10">
    <property type="entry name" value="Hect, E3 ligase catalytic domains"/>
    <property type="match status" value="1"/>
</dbReference>
<dbReference type="PANTHER" id="PTHR46654">
    <property type="entry name" value="E3 UBIQUITIN-PROTEIN LIGASE HECTD3"/>
    <property type="match status" value="1"/>
</dbReference>
<evidence type="ECO:0000256" key="1">
    <source>
        <dbReference type="ARBA" id="ARBA00022786"/>
    </source>
</evidence>
<evidence type="ECO:0000313" key="5">
    <source>
        <dbReference type="EMBL" id="KAK8899275.1"/>
    </source>
</evidence>
<dbReference type="Proteomes" id="UP001470230">
    <property type="component" value="Unassembled WGS sequence"/>
</dbReference>
<comment type="caution">
    <text evidence="5">The sequence shown here is derived from an EMBL/GenBank/DDBJ whole genome shotgun (WGS) entry which is preliminary data.</text>
</comment>